<feature type="transmembrane region" description="Helical" evidence="6">
    <location>
        <begin position="254"/>
        <end position="275"/>
    </location>
</feature>
<feature type="domain" description="Major facilitator superfamily (MFS) profile" evidence="7">
    <location>
        <begin position="9"/>
        <end position="429"/>
    </location>
</feature>
<sequence length="448" mass="46823">MRKEPLGAPFAKLWFAGTASALGVGLATVATPLLIASRTSSPLVISAAQGVAWLPWLLFALPGGVLVDRVDRRKVMIAVDWARVVLMGALAFAISVGHADIAVIYAVLFLINTGEIVFRTASQAMIPAVVPREGLERANGWLIGGVTIMQNMIAGPLGAFLFVAAASIPFWANSGTYAVSAILITMIAGSYRVTPKASESESAAAAAVTVAVAEPGQAGEPGRDAPRPHPLRVVWAEMAEGFVWLVRQRILRTMAVLIGLLNVTLTAAMAILVLLAKDRLHLGSVGYGLLFTVMAAGSILGSAVGDWLIKKVTATWTIRIGLLIEAALHLVLATSLNSYVVGAFLFAFGVHGALWSIVGNSLRQRLTPPDMYGRVASTNLFIAAGGNCVGALLGGVVAAKFGLTAPYWVAFVVAVLVAAGTWRIFNRADVAEAYAAQPAAPQAEPSPV</sequence>
<feature type="transmembrane region" description="Helical" evidence="6">
    <location>
        <begin position="47"/>
        <end position="67"/>
    </location>
</feature>
<feature type="transmembrane region" description="Helical" evidence="6">
    <location>
        <begin position="141"/>
        <end position="164"/>
    </location>
</feature>
<dbReference type="Pfam" id="PF07690">
    <property type="entry name" value="MFS_1"/>
    <property type="match status" value="2"/>
</dbReference>
<keyword evidence="9" id="KW-1185">Reference proteome</keyword>
<dbReference type="PANTHER" id="PTHR23513:SF6">
    <property type="entry name" value="MAJOR FACILITATOR SUPERFAMILY ASSOCIATED DOMAIN-CONTAINING PROTEIN"/>
    <property type="match status" value="1"/>
</dbReference>
<evidence type="ECO:0000259" key="7">
    <source>
        <dbReference type="PROSITE" id="PS50850"/>
    </source>
</evidence>
<reference evidence="8 9" key="1">
    <citation type="submission" date="2020-02" db="EMBL/GenBank/DDBJ databases">
        <title>Acidophilic actinobacteria isolated from forest soil.</title>
        <authorList>
            <person name="Golinska P."/>
        </authorList>
    </citation>
    <scope>NUCLEOTIDE SEQUENCE [LARGE SCALE GENOMIC DNA]</scope>
    <source>
        <strain evidence="8 9">NL8</strain>
    </source>
</reference>
<feature type="transmembrane region" description="Helical" evidence="6">
    <location>
        <begin position="379"/>
        <end position="399"/>
    </location>
</feature>
<dbReference type="Proteomes" id="UP000730482">
    <property type="component" value="Unassembled WGS sequence"/>
</dbReference>
<protein>
    <submittedName>
        <fullName evidence="8">MFS transporter</fullName>
    </submittedName>
</protein>
<evidence type="ECO:0000313" key="9">
    <source>
        <dbReference type="Proteomes" id="UP000730482"/>
    </source>
</evidence>
<proteinExistence type="predicted"/>
<organism evidence="8 9">
    <name type="scientific">Catenulispora pinistramenti</name>
    <dbReference type="NCBI Taxonomy" id="2705254"/>
    <lineage>
        <taxon>Bacteria</taxon>
        <taxon>Bacillati</taxon>
        <taxon>Actinomycetota</taxon>
        <taxon>Actinomycetes</taxon>
        <taxon>Catenulisporales</taxon>
        <taxon>Catenulisporaceae</taxon>
        <taxon>Catenulispora</taxon>
    </lineage>
</organism>
<evidence type="ECO:0000256" key="4">
    <source>
        <dbReference type="ARBA" id="ARBA00022989"/>
    </source>
</evidence>
<gene>
    <name evidence="8" type="ORF">KGQ19_32365</name>
</gene>
<evidence type="ECO:0000256" key="2">
    <source>
        <dbReference type="ARBA" id="ARBA00022475"/>
    </source>
</evidence>
<feature type="transmembrane region" description="Helical" evidence="6">
    <location>
        <begin position="12"/>
        <end position="35"/>
    </location>
</feature>
<dbReference type="InterPro" id="IPR011701">
    <property type="entry name" value="MFS"/>
</dbReference>
<dbReference type="InterPro" id="IPR036259">
    <property type="entry name" value="MFS_trans_sf"/>
</dbReference>
<comment type="caution">
    <text evidence="8">The sequence shown here is derived from an EMBL/GenBank/DDBJ whole genome shotgun (WGS) entry which is preliminary data.</text>
</comment>
<dbReference type="EMBL" id="JAAFYZ010000145">
    <property type="protein sequence ID" value="MBS2551573.1"/>
    <property type="molecule type" value="Genomic_DNA"/>
</dbReference>
<evidence type="ECO:0000313" key="8">
    <source>
        <dbReference type="EMBL" id="MBS2551573.1"/>
    </source>
</evidence>
<feature type="transmembrane region" description="Helical" evidence="6">
    <location>
        <begin position="339"/>
        <end position="358"/>
    </location>
</feature>
<keyword evidence="2" id="KW-1003">Cell membrane</keyword>
<evidence type="ECO:0000256" key="5">
    <source>
        <dbReference type="ARBA" id="ARBA00023136"/>
    </source>
</evidence>
<dbReference type="CDD" id="cd06173">
    <property type="entry name" value="MFS_MefA_like"/>
    <property type="match status" value="1"/>
</dbReference>
<dbReference type="SUPFAM" id="SSF103473">
    <property type="entry name" value="MFS general substrate transporter"/>
    <property type="match status" value="1"/>
</dbReference>
<evidence type="ECO:0000256" key="6">
    <source>
        <dbReference type="SAM" id="Phobius"/>
    </source>
</evidence>
<dbReference type="Gene3D" id="1.20.1250.20">
    <property type="entry name" value="MFS general substrate transporter like domains"/>
    <property type="match status" value="1"/>
</dbReference>
<keyword evidence="5 6" id="KW-0472">Membrane</keyword>
<dbReference type="RefSeq" id="WP_212016329.1">
    <property type="nucleotide sequence ID" value="NZ_JAAFYZ010000145.1"/>
</dbReference>
<name>A0ABS5KZV0_9ACTN</name>
<dbReference type="PANTHER" id="PTHR23513">
    <property type="entry name" value="INTEGRAL MEMBRANE EFFLUX PROTEIN-RELATED"/>
    <property type="match status" value="1"/>
</dbReference>
<accession>A0ABS5KZV0</accession>
<evidence type="ECO:0000256" key="1">
    <source>
        <dbReference type="ARBA" id="ARBA00004651"/>
    </source>
</evidence>
<keyword evidence="4 6" id="KW-1133">Transmembrane helix</keyword>
<feature type="transmembrane region" description="Helical" evidence="6">
    <location>
        <begin position="405"/>
        <end position="425"/>
    </location>
</feature>
<feature type="transmembrane region" description="Helical" evidence="6">
    <location>
        <begin position="170"/>
        <end position="191"/>
    </location>
</feature>
<evidence type="ECO:0000256" key="3">
    <source>
        <dbReference type="ARBA" id="ARBA00022692"/>
    </source>
</evidence>
<keyword evidence="3 6" id="KW-0812">Transmembrane</keyword>
<dbReference type="PROSITE" id="PS50850">
    <property type="entry name" value="MFS"/>
    <property type="match status" value="1"/>
</dbReference>
<feature type="transmembrane region" description="Helical" evidence="6">
    <location>
        <begin position="287"/>
        <end position="309"/>
    </location>
</feature>
<comment type="subcellular location">
    <subcellularLocation>
        <location evidence="1">Cell membrane</location>
        <topology evidence="1">Multi-pass membrane protein</topology>
    </subcellularLocation>
</comment>
<dbReference type="InterPro" id="IPR020846">
    <property type="entry name" value="MFS_dom"/>
</dbReference>